<dbReference type="EMBL" id="JAUFQU010000001">
    <property type="protein sequence ID" value="MDN3706097.1"/>
    <property type="molecule type" value="Genomic_DNA"/>
</dbReference>
<evidence type="ECO:0000313" key="5">
    <source>
        <dbReference type="Proteomes" id="UP001242368"/>
    </source>
</evidence>
<sequence>MKKSLILLPLFLMCIQTNAQTFYAQTTASANYTDLSDAVSINNNLVWYNNEYDPIEVPFSFKITNQTITHFTFRDDNFAFITGLEETAKTYLLIASGIFIEDKNYSDAEVSQSPVNYSESPISYKVEGTSGNRILKMEVKNAGSTSEVDELETNTLFVNFQVWIYEGSNIIEYHYGDTNITADNMTTLEDDPWLIGIAEKTLSYGCFVYGNPASVSFAQLLNTNEDALDEYKMASYPSNGTVYRFTPSTTAGTEQFNKTQFSIYPNPVTSMLNISLEKMDVTDYIITDMTGKTIQKGTFKALENTIEVGDLSSGMYGIKIGNTTQKFLKK</sequence>
<evidence type="ECO:0000256" key="1">
    <source>
        <dbReference type="ARBA" id="ARBA00022729"/>
    </source>
</evidence>
<evidence type="ECO:0000313" key="4">
    <source>
        <dbReference type="EMBL" id="MDN3706097.1"/>
    </source>
</evidence>
<proteinExistence type="predicted"/>
<gene>
    <name evidence="4" type="ORF">QW060_03040</name>
</gene>
<protein>
    <submittedName>
        <fullName evidence="4">T9SS type A sorting domain-containing protein</fullName>
    </submittedName>
</protein>
<comment type="caution">
    <text evidence="4">The sequence shown here is derived from an EMBL/GenBank/DDBJ whole genome shotgun (WGS) entry which is preliminary data.</text>
</comment>
<organism evidence="4 5">
    <name type="scientific">Paenimyroides ceti</name>
    <dbReference type="NCBI Taxonomy" id="395087"/>
    <lineage>
        <taxon>Bacteria</taxon>
        <taxon>Pseudomonadati</taxon>
        <taxon>Bacteroidota</taxon>
        <taxon>Flavobacteriia</taxon>
        <taxon>Flavobacteriales</taxon>
        <taxon>Flavobacteriaceae</taxon>
        <taxon>Paenimyroides</taxon>
    </lineage>
</organism>
<feature type="signal peptide" evidence="2">
    <location>
        <begin position="1"/>
        <end position="19"/>
    </location>
</feature>
<dbReference type="RefSeq" id="WP_290362234.1">
    <property type="nucleotide sequence ID" value="NZ_JAUFQU010000001.1"/>
</dbReference>
<keyword evidence="1 2" id="KW-0732">Signal</keyword>
<feature type="domain" description="Secretion system C-terminal sorting" evidence="3">
    <location>
        <begin position="263"/>
        <end position="330"/>
    </location>
</feature>
<dbReference type="Proteomes" id="UP001242368">
    <property type="component" value="Unassembled WGS sequence"/>
</dbReference>
<evidence type="ECO:0000256" key="2">
    <source>
        <dbReference type="SAM" id="SignalP"/>
    </source>
</evidence>
<dbReference type="Pfam" id="PF18962">
    <property type="entry name" value="Por_Secre_tail"/>
    <property type="match status" value="1"/>
</dbReference>
<name>A0ABT8CNJ7_9FLAO</name>
<evidence type="ECO:0000259" key="3">
    <source>
        <dbReference type="Pfam" id="PF18962"/>
    </source>
</evidence>
<dbReference type="InterPro" id="IPR026444">
    <property type="entry name" value="Secre_tail"/>
</dbReference>
<dbReference type="NCBIfam" id="TIGR04183">
    <property type="entry name" value="Por_Secre_tail"/>
    <property type="match status" value="1"/>
</dbReference>
<feature type="chain" id="PRO_5045605312" evidence="2">
    <location>
        <begin position="20"/>
        <end position="330"/>
    </location>
</feature>
<keyword evidence="5" id="KW-1185">Reference proteome</keyword>
<accession>A0ABT8CNJ7</accession>
<reference evidence="5" key="1">
    <citation type="journal article" date="2019" name="Int. J. Syst. Evol. Microbiol.">
        <title>The Global Catalogue of Microorganisms (GCM) 10K type strain sequencing project: providing services to taxonomists for standard genome sequencing and annotation.</title>
        <authorList>
            <consortium name="The Broad Institute Genomics Platform"/>
            <consortium name="The Broad Institute Genome Sequencing Center for Infectious Disease"/>
            <person name="Wu L."/>
            <person name="Ma J."/>
        </authorList>
    </citation>
    <scope>NUCLEOTIDE SEQUENCE [LARGE SCALE GENOMIC DNA]</scope>
    <source>
        <strain evidence="5">CECT 7184</strain>
    </source>
</reference>